<dbReference type="InterPro" id="IPR057557">
    <property type="entry name" value="SAC9_C8D"/>
</dbReference>
<dbReference type="Proteomes" id="UP001327560">
    <property type="component" value="Chromosome 6"/>
</dbReference>
<dbReference type="PANTHER" id="PTHR46817">
    <property type="entry name" value="PHOSPHOINOSITIDE PHOSPHATASE SAC9-RELATED"/>
    <property type="match status" value="1"/>
</dbReference>
<name>A0AAQ3KTW9_9LILI</name>
<dbReference type="CDD" id="cd00201">
    <property type="entry name" value="WW"/>
    <property type="match status" value="1"/>
</dbReference>
<feature type="region of interest" description="Disordered" evidence="1">
    <location>
        <begin position="1"/>
        <end position="24"/>
    </location>
</feature>
<feature type="domain" description="WW" evidence="2">
    <location>
        <begin position="525"/>
        <end position="559"/>
    </location>
</feature>
<dbReference type="SMART" id="SM00456">
    <property type="entry name" value="WW"/>
    <property type="match status" value="1"/>
</dbReference>
<dbReference type="Pfam" id="PF24790">
    <property type="entry name" value="SAC9_GBDL_1st"/>
    <property type="match status" value="1"/>
</dbReference>
<dbReference type="InterPro" id="IPR002013">
    <property type="entry name" value="SAC_dom"/>
</dbReference>
<organism evidence="4 5">
    <name type="scientific">Canna indica</name>
    <name type="common">Indian-shot</name>
    <dbReference type="NCBI Taxonomy" id="4628"/>
    <lineage>
        <taxon>Eukaryota</taxon>
        <taxon>Viridiplantae</taxon>
        <taxon>Streptophyta</taxon>
        <taxon>Embryophyta</taxon>
        <taxon>Tracheophyta</taxon>
        <taxon>Spermatophyta</taxon>
        <taxon>Magnoliopsida</taxon>
        <taxon>Liliopsida</taxon>
        <taxon>Zingiberales</taxon>
        <taxon>Cannaceae</taxon>
        <taxon>Canna</taxon>
    </lineage>
</organism>
<dbReference type="InterPro" id="IPR057553">
    <property type="entry name" value="SAC9_GBDL_2nd"/>
</dbReference>
<dbReference type="PROSITE" id="PS50275">
    <property type="entry name" value="SAC"/>
    <property type="match status" value="1"/>
</dbReference>
<proteinExistence type="predicted"/>
<evidence type="ECO:0000313" key="4">
    <source>
        <dbReference type="EMBL" id="WOL11732.1"/>
    </source>
</evidence>
<evidence type="ECO:0000313" key="5">
    <source>
        <dbReference type="Proteomes" id="UP001327560"/>
    </source>
</evidence>
<dbReference type="GO" id="GO:0016791">
    <property type="term" value="F:phosphatase activity"/>
    <property type="evidence" value="ECO:0007669"/>
    <property type="project" value="InterPro"/>
</dbReference>
<dbReference type="EMBL" id="CP136895">
    <property type="protein sequence ID" value="WOL11732.1"/>
    <property type="molecule type" value="Genomic_DNA"/>
</dbReference>
<keyword evidence="5" id="KW-1185">Reference proteome</keyword>
<feature type="domain" description="SAC" evidence="3">
    <location>
        <begin position="165"/>
        <end position="539"/>
    </location>
</feature>
<dbReference type="InterPro" id="IPR036020">
    <property type="entry name" value="WW_dom_sf"/>
</dbReference>
<dbReference type="PANTHER" id="PTHR46817:SF1">
    <property type="entry name" value="SAC DOMAIN-CONTAINING PROTEIN"/>
    <property type="match status" value="1"/>
</dbReference>
<evidence type="ECO:0000259" key="2">
    <source>
        <dbReference type="PROSITE" id="PS50020"/>
    </source>
</evidence>
<protein>
    <submittedName>
        <fullName evidence="4">Phosphoinositide phosphatase SAC9</fullName>
    </submittedName>
</protein>
<dbReference type="InterPro" id="IPR057555">
    <property type="entry name" value="SAC9_GBDL_1st"/>
</dbReference>
<dbReference type="Pfam" id="PF24791">
    <property type="entry name" value="SAC9_C8D"/>
    <property type="match status" value="1"/>
</dbReference>
<gene>
    <name evidence="4" type="ORF">Cni_G20496</name>
</gene>
<dbReference type="InterPro" id="IPR057554">
    <property type="entry name" value="SAC9_C"/>
</dbReference>
<evidence type="ECO:0000259" key="3">
    <source>
        <dbReference type="PROSITE" id="PS50275"/>
    </source>
</evidence>
<dbReference type="PROSITE" id="PS01159">
    <property type="entry name" value="WW_DOMAIN_1"/>
    <property type="match status" value="1"/>
</dbReference>
<dbReference type="Pfam" id="PF24789">
    <property type="entry name" value="SAC9_GBDL_2nd"/>
    <property type="match status" value="1"/>
</dbReference>
<dbReference type="InterPro" id="IPR001202">
    <property type="entry name" value="WW_dom"/>
</dbReference>
<sequence length="1667" mass="185166">MSGATAPAMSRMPTGNRVEISRPGGYSRETSVRVVVLESSEVYIIVSLSSRPDTQVIYVDPTTGALCYDGKIGKDVFGSEEQAMNYVTDGSRLLCKSITHGRAILGYSSLGSFGLLLVATRVTATIPDLPGGGFVYTVTESQWIKVQLQNPQPQGKGELKNINELAELDIDGKHYFCETRDITRPFPSRKCFQEPDDEFIWNGWFSKPFKDIGLPQHCVILLQGFAECRNFGGIGQQVGIVALIARRSRLHPGTRYLARGLNDCCSTGNEVECEQLVWIPQRAGQNVPFSSYLWRRGTIPIRWGAEFKIATEAEIYVSSQDPYRGSLQYYQRLSRRYGLQSSELNAVRQKKTQVPVVCVNLLRSGEGKSENILVEHFNKSIQYVRSTGKLPSTRLELIDYDWHANVKSDGEQMTVEVLWKKLKKNTSDIGFSEGIYFVSRNQLKECRGLVVSNDDFDGGFCLKSLQNGVLRFNCADSLDRTNAASYFGALQVFVEQCERLGIYLDGDASYGFSSISKSDYSGGTGPLPPGWEEKFDSVTGRHYYINHNTRTTTWEHPCKGKSWKRFDMSFNRFKSSTMLAPVNQLAELFLLAGDIHATLYTGSKAMHSHILNIFNDDGGGKFSMFSTSTAQNVKISIQRKYKNALVDSSRQKQLEMFLGLRLFKHLPSIVMHPLRVLSRPTGCFLKPVPSILPMTDNGSSLLSFKKKSQVWVCPPAADVVELFIYLAEPGHVCEILLTISHGADDSSYPATVDVRTGCSIDGLKLVLEGACIPQCPEGTNLLIPLTGKLDPEDLAVTGKSSHGQQGSHLPLLFDFEELEGELNFLTRVVALTFYPSVPGRPITLGEIEVLGLSLPWTRIFNEDATGNKYTKFLQEKPRQNNDSQHGSELNVSTNPFLCDSDYHSGSSSPNGSRLPSQQSSAINLIDFLTGDLVTSSQPVNSDVSESTQFNSLDNIDLLGSSVADNLRQAPSNAVFETKTDPVKEFGGVQHYIDISVSLLGSNKGTKSDFMQSLKLEVERLQLNISAAQRDRALLSVSIDPTTIDPNRLLDYYDLARICNYADRLALLGQTAFEDKINASIGLEQDDDDLDFWNINGFGETCHGASCEVRAEMPAAGDFSSVTSRGSFPLLLECSICKRKACKVCCAGKGVNLLFDDEVKEVKLYNGLSNQIGSNHGGKIDGSYRRNSALDDRVICRKCCGEDILQALYVDYIRVLCTLRRRARTHDAARLALFQVVGSMINGSCYSWQRIESGKRQLRALLNGAESLAEFPYASLLHQVDSAEDSEPLLSLLAPLGMGEPHNYWRAPPGLSTVEFSVVLGSLSDVSGVALIISSCGYSMSDCPTVQIWASNTIHTDKRSSMGMWDLKSLISSSPQLCGREKLNSEKEIPRHIKFEFRNPVRCRIVWIRLTLPQLGPSSVSLEEEYNLLSFDENYSIKPKLPDSSSCIVKNNQCIHAKRLIVFGKSVRKEMDQDVSTLAPEMMKVRSFLERSPQLSRFRVPVEAERLRDNDLVLEQFLSPTVPVLAGFRLDAFNVIRPRVTHSPSLDLDACDSTSIEDRFILPAVLYIQVFAVQESRKSVMVGEYRLPEVRSGTPIYFDFPRPIQAQLIVFKLLGDVTAFSNDIAEQDDKSSFRTLPVASGLSLSNRIKLYYYADPYELGKLASLSAI</sequence>
<dbReference type="SUPFAM" id="SSF51045">
    <property type="entry name" value="WW domain"/>
    <property type="match status" value="1"/>
</dbReference>
<dbReference type="Gene3D" id="2.20.70.10">
    <property type="match status" value="1"/>
</dbReference>
<dbReference type="Pfam" id="PF00397">
    <property type="entry name" value="WW"/>
    <property type="match status" value="1"/>
</dbReference>
<dbReference type="Pfam" id="PF02383">
    <property type="entry name" value="Syja_N"/>
    <property type="match status" value="1"/>
</dbReference>
<evidence type="ECO:0000256" key="1">
    <source>
        <dbReference type="SAM" id="MobiDB-lite"/>
    </source>
</evidence>
<reference evidence="4 5" key="1">
    <citation type="submission" date="2023-10" db="EMBL/GenBank/DDBJ databases">
        <title>Chromosome-scale genome assembly provides insights into flower coloration mechanisms of Canna indica.</title>
        <authorList>
            <person name="Li C."/>
        </authorList>
    </citation>
    <scope>NUCLEOTIDE SEQUENCE [LARGE SCALE GENOMIC DNA]</scope>
    <source>
        <tissue evidence="4">Flower</tissue>
    </source>
</reference>
<dbReference type="Pfam" id="PF24765">
    <property type="entry name" value="SAC9_C"/>
    <property type="match status" value="1"/>
</dbReference>
<dbReference type="PROSITE" id="PS50020">
    <property type="entry name" value="WW_DOMAIN_2"/>
    <property type="match status" value="1"/>
</dbReference>
<accession>A0AAQ3KTW9</accession>